<dbReference type="AlphaFoldDB" id="A0A8E7EIZ4"/>
<keyword evidence="3" id="KW-1185">Reference proteome</keyword>
<organism evidence="2 3">
    <name type="scientific">Methanospirillum purgamenti</name>
    <dbReference type="NCBI Taxonomy" id="2834276"/>
    <lineage>
        <taxon>Archaea</taxon>
        <taxon>Methanobacteriati</taxon>
        <taxon>Methanobacteriota</taxon>
        <taxon>Stenosarchaea group</taxon>
        <taxon>Methanomicrobia</taxon>
        <taxon>Methanomicrobiales</taxon>
        <taxon>Methanospirillaceae</taxon>
        <taxon>Methanospirillum</taxon>
    </lineage>
</organism>
<dbReference type="EMBL" id="CP075546">
    <property type="protein sequence ID" value="QVV88051.1"/>
    <property type="molecule type" value="Genomic_DNA"/>
</dbReference>
<dbReference type="InterPro" id="IPR025662">
    <property type="entry name" value="Sigma_54_int_dom_ATP-bd_1"/>
</dbReference>
<name>A0A8E7EIZ4_9EURY</name>
<dbReference type="Pfam" id="PF07693">
    <property type="entry name" value="KAP_NTPase"/>
    <property type="match status" value="1"/>
</dbReference>
<evidence type="ECO:0000313" key="3">
    <source>
        <dbReference type="Proteomes" id="UP000680656"/>
    </source>
</evidence>
<dbReference type="GeneID" id="65097917"/>
<dbReference type="PROSITE" id="PS00675">
    <property type="entry name" value="SIGMA54_INTERACT_1"/>
    <property type="match status" value="1"/>
</dbReference>
<dbReference type="Gene3D" id="3.40.50.300">
    <property type="entry name" value="P-loop containing nucleotide triphosphate hydrolases"/>
    <property type="match status" value="1"/>
</dbReference>
<dbReference type="RefSeq" id="WP_214418868.1">
    <property type="nucleotide sequence ID" value="NZ_CP075546.1"/>
</dbReference>
<protein>
    <recommendedName>
        <fullName evidence="1">KAP NTPase domain-containing protein</fullName>
    </recommendedName>
</protein>
<gene>
    <name evidence="2" type="ORF">KHC33_11995</name>
</gene>
<reference evidence="2 3" key="1">
    <citation type="submission" date="2021-05" db="EMBL/GenBank/DDBJ databases">
        <title>A novel Methanospirillum isolate from a pyrite-forming mixed culture.</title>
        <authorList>
            <person name="Bunk B."/>
            <person name="Sproer C."/>
            <person name="Spring S."/>
            <person name="Pester M."/>
        </authorList>
    </citation>
    <scope>NUCLEOTIDE SEQUENCE [LARGE SCALE GENOMIC DNA]</scope>
    <source>
        <strain evidence="2 3">J.3.6.1-F.2.7.3</strain>
    </source>
</reference>
<dbReference type="SUPFAM" id="SSF52540">
    <property type="entry name" value="P-loop containing nucleoside triphosphate hydrolases"/>
    <property type="match status" value="1"/>
</dbReference>
<dbReference type="InterPro" id="IPR027417">
    <property type="entry name" value="P-loop_NTPase"/>
</dbReference>
<evidence type="ECO:0000313" key="2">
    <source>
        <dbReference type="EMBL" id="QVV88051.1"/>
    </source>
</evidence>
<feature type="domain" description="KAP NTPase" evidence="1">
    <location>
        <begin position="39"/>
        <end position="273"/>
    </location>
</feature>
<proteinExistence type="predicted"/>
<sequence length="669" mass="76370">MSSGIESLRENNPFYSSSHPDPWVRQFPNITSINGEVFSSIVRIIQKKQNQASNPVGLLIKGESGSGKTHMIARIREHCEKTNFEIKFATIKPIIDYQTPLRRVLKGIITNLAHPVSDQCRYTQIHGIVFSIICDYYAHQPENKSMANDLGSDVNKFFDHVYRKQEHVETLLKGVQGWTIKEIPTINPLFVKLLFSFCNPELQHIAHMRLIGEIGDPEEAQLLHVPFQESSSDPAMEEEAREFLISLGLLLSRYNQSLIVCFDQLENLKNKELVEAFGQIIFTIINDCRSIIPLTFMRTLFWEEVFSPALDQSISERLAMNQWILRGCNDDEVEEIIRTRIQEILPDNWSEPYSWLIKKVRETINKNPSPREVIRCANTIILQSDSSSVHIPKVTPEEVIHAAYTNERELIISDLDSWPPDYEELSEAIITYLTSRKYQISRKKLARKSILTVSKNNSTCSIIVNTNRNHSAIGSSFGKGTEFLQKNPGATCIYLTDPRCLITKESWNQANGKKDNFIRAGGIILQPSTSEIARFYALYSISCKICEQDILIDTASGIRPLTQEELIEYLKEPATFKPLIHRIPENIPETAKRTYYQDDHIYQALCRILTQKSMHIMGAETLSGQLTSQGITMSHDDLIIWCGRHSDTFRIIQSQQGSMIILHGKDHAC</sequence>
<dbReference type="InterPro" id="IPR011646">
    <property type="entry name" value="KAP_P-loop"/>
</dbReference>
<dbReference type="Proteomes" id="UP000680656">
    <property type="component" value="Chromosome"/>
</dbReference>
<dbReference type="KEGG" id="mrtj:KHC33_11995"/>
<accession>A0A8E7EIZ4</accession>
<evidence type="ECO:0000259" key="1">
    <source>
        <dbReference type="Pfam" id="PF07693"/>
    </source>
</evidence>